<dbReference type="EMBL" id="JBHTIB010000002">
    <property type="protein sequence ID" value="MFD0834370.1"/>
    <property type="molecule type" value="Genomic_DNA"/>
</dbReference>
<dbReference type="PANTHER" id="PTHR35038">
    <property type="entry name" value="DISSIMILATORY SULFITE REDUCTASE SIRA"/>
    <property type="match status" value="1"/>
</dbReference>
<dbReference type="InterPro" id="IPR003321">
    <property type="entry name" value="Cyt_c552"/>
</dbReference>
<organism evidence="3 4">
    <name type="scientific">Mariniflexile aquimaris</name>
    <dbReference type="NCBI Taxonomy" id="881009"/>
    <lineage>
        <taxon>Bacteria</taxon>
        <taxon>Pseudomonadati</taxon>
        <taxon>Bacteroidota</taxon>
        <taxon>Flavobacteriia</taxon>
        <taxon>Flavobacteriales</taxon>
        <taxon>Flavobacteriaceae</taxon>
        <taxon>Mariniflexile</taxon>
    </lineage>
</organism>
<name>A0ABW3BMT7_9FLAO</name>
<dbReference type="Gene3D" id="1.10.1130.10">
    <property type="entry name" value="Flavocytochrome C3, Chain A"/>
    <property type="match status" value="1"/>
</dbReference>
<accession>A0ABW3BMT7</accession>
<gene>
    <name evidence="3" type="ORF">ACFQ0I_01235</name>
</gene>
<dbReference type="RefSeq" id="WP_379938620.1">
    <property type="nucleotide sequence ID" value="NZ_JBHTIB010000002.1"/>
</dbReference>
<evidence type="ECO:0000256" key="1">
    <source>
        <dbReference type="ARBA" id="ARBA00022729"/>
    </source>
</evidence>
<dbReference type="InterPro" id="IPR036280">
    <property type="entry name" value="Multihaem_cyt_sf"/>
</dbReference>
<proteinExistence type="predicted"/>
<feature type="chain" id="PRO_5047383264" evidence="2">
    <location>
        <begin position="22"/>
        <end position="374"/>
    </location>
</feature>
<keyword evidence="1 2" id="KW-0732">Signal</keyword>
<protein>
    <submittedName>
        <fullName evidence="3">Ammonia-forming cytochrome c nitrite reductase subunit c552</fullName>
    </submittedName>
</protein>
<evidence type="ECO:0000313" key="3">
    <source>
        <dbReference type="EMBL" id="MFD0834370.1"/>
    </source>
</evidence>
<dbReference type="PANTHER" id="PTHR35038:SF6">
    <property type="entry name" value="SURFACE LOCALIZED DECAHEME CYTOCHROME C LIPOPROTEIN"/>
    <property type="match status" value="1"/>
</dbReference>
<dbReference type="InterPro" id="IPR051829">
    <property type="entry name" value="Multiheme_Cytochr_ET"/>
</dbReference>
<sequence length="374" mass="38738">MKNFKLILNVLVVVTSFMFFQCTSDYTPIPGPAGADGAQGLDGADGVDGADGGNTCLKCHNSDYKVIQNSTYLSSGHDIAAALAGRSGACLNCHSNEGYIASVALRDLTTSYVTGTATKITCSTCHSGGHTSAGVAVSGTDAALRAAGSYQLVGVGTSAPVIDYGNNSNNCIHCHQVRRAGAGYVANSDSTSPNFGKVAISGSYGPHYGGAVTLLEGIDANLIAGSTAYPTAGSNPHRTGASCVSCHMGSESGGLGNHSFKPVLENCKKCHTGAGVVSYDINGGQTVVKNLMKDLAKEIVRLYPANFSLTTGSADPKDDGMLVMPSSSVQIPERVAKAVYNYRFLYQDHSYGLHNPTYAKALMNNSIADLKLIP</sequence>
<dbReference type="Pfam" id="PF02335">
    <property type="entry name" value="Cytochrom_C552"/>
    <property type="match status" value="1"/>
</dbReference>
<dbReference type="Gene3D" id="1.20.140.10">
    <property type="entry name" value="Butyryl-CoA Dehydrogenase, subunit A, domain 3"/>
    <property type="match status" value="1"/>
</dbReference>
<reference evidence="4" key="1">
    <citation type="journal article" date="2019" name="Int. J. Syst. Evol. Microbiol.">
        <title>The Global Catalogue of Microorganisms (GCM) 10K type strain sequencing project: providing services to taxonomists for standard genome sequencing and annotation.</title>
        <authorList>
            <consortium name="The Broad Institute Genomics Platform"/>
            <consortium name="The Broad Institute Genome Sequencing Center for Infectious Disease"/>
            <person name="Wu L."/>
            <person name="Ma J."/>
        </authorList>
    </citation>
    <scope>NUCLEOTIDE SEQUENCE [LARGE SCALE GENOMIC DNA]</scope>
    <source>
        <strain evidence="4">CCUG 60529</strain>
    </source>
</reference>
<comment type="caution">
    <text evidence="3">The sequence shown here is derived from an EMBL/GenBank/DDBJ whole genome shotgun (WGS) entry which is preliminary data.</text>
</comment>
<dbReference type="SUPFAM" id="SSF48695">
    <property type="entry name" value="Multiheme cytochromes"/>
    <property type="match status" value="1"/>
</dbReference>
<evidence type="ECO:0000313" key="4">
    <source>
        <dbReference type="Proteomes" id="UP001597011"/>
    </source>
</evidence>
<evidence type="ECO:0000256" key="2">
    <source>
        <dbReference type="SAM" id="SignalP"/>
    </source>
</evidence>
<keyword evidence="4" id="KW-1185">Reference proteome</keyword>
<dbReference type="Proteomes" id="UP001597011">
    <property type="component" value="Unassembled WGS sequence"/>
</dbReference>
<feature type="signal peptide" evidence="2">
    <location>
        <begin position="1"/>
        <end position="21"/>
    </location>
</feature>